<evidence type="ECO:0000259" key="2">
    <source>
        <dbReference type="Pfam" id="PF17919"/>
    </source>
</evidence>
<evidence type="ECO:0000256" key="1">
    <source>
        <dbReference type="ARBA" id="ARBA00023268"/>
    </source>
</evidence>
<feature type="non-terminal residue" evidence="3">
    <location>
        <position position="1"/>
    </location>
</feature>
<comment type="caution">
    <text evidence="3">The sequence shown here is derived from an EMBL/GenBank/DDBJ whole genome shotgun (WGS) entry which is preliminary data.</text>
</comment>
<dbReference type="Proteomes" id="UP001200034">
    <property type="component" value="Unassembled WGS sequence"/>
</dbReference>
<proteinExistence type="predicted"/>
<dbReference type="SUPFAM" id="SSF56672">
    <property type="entry name" value="DNA/RNA polymerases"/>
    <property type="match status" value="1"/>
</dbReference>
<accession>A0AAD4PQ21</accession>
<protein>
    <recommendedName>
        <fullName evidence="2">Reverse transcriptase/retrotransposon-derived protein RNase H-like domain-containing protein</fullName>
    </recommendedName>
</protein>
<dbReference type="InterPro" id="IPR043502">
    <property type="entry name" value="DNA/RNA_pol_sf"/>
</dbReference>
<evidence type="ECO:0000313" key="4">
    <source>
        <dbReference type="Proteomes" id="UP001200034"/>
    </source>
</evidence>
<dbReference type="PANTHER" id="PTHR37984:SF5">
    <property type="entry name" value="PROTEIN NYNRIN-LIKE"/>
    <property type="match status" value="1"/>
</dbReference>
<reference evidence="3" key="1">
    <citation type="journal article" date="2021" name="Mol. Ecol. Resour.">
        <title>Phylogenomic analyses of the genus Drosophila reveals genomic signals of climate adaptation.</title>
        <authorList>
            <person name="Li F."/>
            <person name="Rane R.V."/>
            <person name="Luria V."/>
            <person name="Xiong Z."/>
            <person name="Chen J."/>
            <person name="Li Z."/>
            <person name="Catullo R.A."/>
            <person name="Griffin P.C."/>
            <person name="Schiffer M."/>
            <person name="Pearce S."/>
            <person name="Lee S.F."/>
            <person name="McElroy K."/>
            <person name="Stocker A."/>
            <person name="Shirriffs J."/>
            <person name="Cockerell F."/>
            <person name="Coppin C."/>
            <person name="Sgro C.M."/>
            <person name="Karger A."/>
            <person name="Cain J.W."/>
            <person name="Weber J.A."/>
            <person name="Santpere G."/>
            <person name="Kirschner M.W."/>
            <person name="Hoffmann A.A."/>
            <person name="Oakeshott J.G."/>
            <person name="Zhang G."/>
        </authorList>
    </citation>
    <scope>NUCLEOTIDE SEQUENCE</scope>
    <source>
        <strain evidence="3">BGI-SZ-2011g</strain>
    </source>
</reference>
<keyword evidence="4" id="KW-1185">Reference proteome</keyword>
<dbReference type="Pfam" id="PF17919">
    <property type="entry name" value="RT_RNaseH_2"/>
    <property type="match status" value="1"/>
</dbReference>
<keyword evidence="1" id="KW-0511">Multifunctional enzyme</keyword>
<sequence length="69" mass="7751">FHKLKTSLSSADVILSYPNFQKEFHLTTDASNFAIGAVLEQEGKPITFISRTLSKTEENYAVNEKEMLA</sequence>
<gene>
    <name evidence="3" type="ORF">KR093_007578</name>
</gene>
<organism evidence="3 4">
    <name type="scientific">Drosophila rubida</name>
    <dbReference type="NCBI Taxonomy" id="30044"/>
    <lineage>
        <taxon>Eukaryota</taxon>
        <taxon>Metazoa</taxon>
        <taxon>Ecdysozoa</taxon>
        <taxon>Arthropoda</taxon>
        <taxon>Hexapoda</taxon>
        <taxon>Insecta</taxon>
        <taxon>Pterygota</taxon>
        <taxon>Neoptera</taxon>
        <taxon>Endopterygota</taxon>
        <taxon>Diptera</taxon>
        <taxon>Brachycera</taxon>
        <taxon>Muscomorpha</taxon>
        <taxon>Ephydroidea</taxon>
        <taxon>Drosophilidae</taxon>
        <taxon>Drosophila</taxon>
    </lineage>
</organism>
<feature type="non-terminal residue" evidence="3">
    <location>
        <position position="69"/>
    </location>
</feature>
<dbReference type="AlphaFoldDB" id="A0AAD4PQ21"/>
<dbReference type="EMBL" id="JAJJHW010000127">
    <property type="protein sequence ID" value="KAH8386072.1"/>
    <property type="molecule type" value="Genomic_DNA"/>
</dbReference>
<dbReference type="GO" id="GO:0071897">
    <property type="term" value="P:DNA biosynthetic process"/>
    <property type="evidence" value="ECO:0007669"/>
    <property type="project" value="UniProtKB-ARBA"/>
</dbReference>
<feature type="domain" description="Reverse transcriptase/retrotransposon-derived protein RNase H-like" evidence="2">
    <location>
        <begin position="1"/>
        <end position="69"/>
    </location>
</feature>
<dbReference type="InterPro" id="IPR041577">
    <property type="entry name" value="RT_RNaseH_2"/>
</dbReference>
<dbReference type="InterPro" id="IPR050951">
    <property type="entry name" value="Retrovirus_Pol_polyprotein"/>
</dbReference>
<evidence type="ECO:0000313" key="3">
    <source>
        <dbReference type="EMBL" id="KAH8386072.1"/>
    </source>
</evidence>
<dbReference type="GO" id="GO:0003824">
    <property type="term" value="F:catalytic activity"/>
    <property type="evidence" value="ECO:0007669"/>
    <property type="project" value="UniProtKB-KW"/>
</dbReference>
<dbReference type="PANTHER" id="PTHR37984">
    <property type="entry name" value="PROTEIN CBG26694"/>
    <property type="match status" value="1"/>
</dbReference>
<name>A0AAD4PQ21_9MUSC</name>